<sequence>MSGYTLGIVACGTMGQAILSGVIEAQHEALKQAEAAAMQREARSRTASGRVSPTASPSRGNVLSHPTVTALQAEESSSSSGAAPVPTSPVAVGGLSASQIGDDDENENGLSVLPSRYLCTVSRAESVKKLRNGLKPVSSLLPDPATQLTLLGGKGSNLRAAREADVVLLCCKPHMAKDILAEEGMREALKGKLIVSICAGLRIAQIEEWVDVRAGTKVVRAMPNTPSKIRQGMTVVTPLPPSSTGLDKAILLALFSSVGRCRILEEKHFDACTALAGSGPAFACVFLEAMADGGVMMGLPRAEALELAAQAMQGAARMVLETSTHPAALKDSVTTPGGCTIAGLLNLEDGKVRSTVARTIQAATEHAAGLGQAKKN</sequence>
<dbReference type="AlphaFoldDB" id="A0AAN6JUK1"/>
<protein>
    <recommendedName>
        <fullName evidence="4">Pyrroline-5-carboxylate reductase</fullName>
        <ecNumber evidence="4">1.5.1.2</ecNumber>
    </recommendedName>
</protein>
<dbReference type="InterPro" id="IPR053790">
    <property type="entry name" value="P5CR-like_CS"/>
</dbReference>
<organism evidence="8 9">
    <name type="scientific">Tilletia horrida</name>
    <dbReference type="NCBI Taxonomy" id="155126"/>
    <lineage>
        <taxon>Eukaryota</taxon>
        <taxon>Fungi</taxon>
        <taxon>Dikarya</taxon>
        <taxon>Basidiomycota</taxon>
        <taxon>Ustilaginomycotina</taxon>
        <taxon>Exobasidiomycetes</taxon>
        <taxon>Tilletiales</taxon>
        <taxon>Tilletiaceae</taxon>
        <taxon>Tilletia</taxon>
    </lineage>
</organism>
<dbReference type="GO" id="GO:0004735">
    <property type="term" value="F:pyrroline-5-carboxylate reductase activity"/>
    <property type="evidence" value="ECO:0007669"/>
    <property type="project" value="UniProtKB-EC"/>
</dbReference>
<keyword evidence="4" id="KW-0028">Amino-acid biosynthesis</keyword>
<dbReference type="Pfam" id="PF14748">
    <property type="entry name" value="P5CR_dimer"/>
    <property type="match status" value="1"/>
</dbReference>
<dbReference type="InterPro" id="IPR036291">
    <property type="entry name" value="NAD(P)-bd_dom_sf"/>
</dbReference>
<keyword evidence="4" id="KW-0641">Proline biosynthesis</keyword>
<keyword evidence="3 4" id="KW-0560">Oxidoreductase</keyword>
<dbReference type="HAMAP" id="MF_01925">
    <property type="entry name" value="P5C_reductase"/>
    <property type="match status" value="1"/>
</dbReference>
<dbReference type="SUPFAM" id="SSF51735">
    <property type="entry name" value="NAD(P)-binding Rossmann-fold domains"/>
    <property type="match status" value="1"/>
</dbReference>
<evidence type="ECO:0000259" key="6">
    <source>
        <dbReference type="Pfam" id="PF03807"/>
    </source>
</evidence>
<dbReference type="FunFam" id="1.10.3730.10:FF:000001">
    <property type="entry name" value="Pyrroline-5-carboxylate reductase"/>
    <property type="match status" value="1"/>
</dbReference>
<dbReference type="Pfam" id="PF03807">
    <property type="entry name" value="F420_oxidored"/>
    <property type="match status" value="1"/>
</dbReference>
<evidence type="ECO:0000313" key="9">
    <source>
        <dbReference type="Proteomes" id="UP001176517"/>
    </source>
</evidence>
<gene>
    <name evidence="8" type="primary">PRO3</name>
    <name evidence="8" type="ORF">OC846_000668</name>
</gene>
<dbReference type="Gene3D" id="1.10.3730.10">
    <property type="entry name" value="ProC C-terminal domain-like"/>
    <property type="match status" value="1"/>
</dbReference>
<dbReference type="PROSITE" id="PS00521">
    <property type="entry name" value="P5CR"/>
    <property type="match status" value="1"/>
</dbReference>
<dbReference type="NCBIfam" id="TIGR00112">
    <property type="entry name" value="proC"/>
    <property type="match status" value="1"/>
</dbReference>
<dbReference type="PANTHER" id="PTHR11645">
    <property type="entry name" value="PYRROLINE-5-CARBOXYLATE REDUCTASE"/>
    <property type="match status" value="1"/>
</dbReference>
<dbReference type="PANTHER" id="PTHR11645:SF0">
    <property type="entry name" value="PYRROLINE-5-CARBOXYLATE REDUCTASE 3"/>
    <property type="match status" value="1"/>
</dbReference>
<dbReference type="Proteomes" id="UP001176517">
    <property type="component" value="Unassembled WGS sequence"/>
</dbReference>
<dbReference type="InterPro" id="IPR029036">
    <property type="entry name" value="P5CR_dimer"/>
</dbReference>
<dbReference type="InterPro" id="IPR028939">
    <property type="entry name" value="P5C_Rdtase_cat_N"/>
</dbReference>
<comment type="similarity">
    <text evidence="1 4">Belongs to the pyrroline-5-carboxylate reductase family.</text>
</comment>
<dbReference type="InterPro" id="IPR000304">
    <property type="entry name" value="Pyrroline-COOH_reductase"/>
</dbReference>
<comment type="pathway">
    <text evidence="4">Amino-acid biosynthesis; L-proline biosynthesis; L-proline from L-glutamate 5-semialdehyde: step 1/1.</text>
</comment>
<dbReference type="InterPro" id="IPR008927">
    <property type="entry name" value="6-PGluconate_DH-like_C_sf"/>
</dbReference>
<dbReference type="EMBL" id="JAPDMZ010000007">
    <property type="protein sequence ID" value="KAK0557217.1"/>
    <property type="molecule type" value="Genomic_DNA"/>
</dbReference>
<dbReference type="GO" id="GO:0055129">
    <property type="term" value="P:L-proline biosynthetic process"/>
    <property type="evidence" value="ECO:0007669"/>
    <property type="project" value="TreeGrafter"/>
</dbReference>
<evidence type="ECO:0000259" key="7">
    <source>
        <dbReference type="Pfam" id="PF14748"/>
    </source>
</evidence>
<proteinExistence type="inferred from homology"/>
<feature type="domain" description="Pyrroline-5-carboxylate reductase dimerisation" evidence="7">
    <location>
        <begin position="266"/>
        <end position="368"/>
    </location>
</feature>
<name>A0AAN6JUK1_9BASI</name>
<feature type="compositionally biased region" description="Polar residues" evidence="5">
    <location>
        <begin position="45"/>
        <end position="64"/>
    </location>
</feature>
<feature type="region of interest" description="Disordered" evidence="5">
    <location>
        <begin position="38"/>
        <end position="64"/>
    </location>
</feature>
<keyword evidence="9" id="KW-1185">Reference proteome</keyword>
<accession>A0AAN6JUK1</accession>
<comment type="caution">
    <text evidence="8">The sequence shown here is derived from an EMBL/GenBank/DDBJ whole genome shotgun (WGS) entry which is preliminary data.</text>
</comment>
<evidence type="ECO:0000256" key="3">
    <source>
        <dbReference type="ARBA" id="ARBA00023002"/>
    </source>
</evidence>
<dbReference type="Gene3D" id="3.40.50.720">
    <property type="entry name" value="NAD(P)-binding Rossmann-like Domain"/>
    <property type="match status" value="1"/>
</dbReference>
<evidence type="ECO:0000256" key="1">
    <source>
        <dbReference type="ARBA" id="ARBA00005525"/>
    </source>
</evidence>
<evidence type="ECO:0000256" key="4">
    <source>
        <dbReference type="RuleBase" id="RU003903"/>
    </source>
</evidence>
<dbReference type="EC" id="1.5.1.2" evidence="4"/>
<reference evidence="8" key="1">
    <citation type="journal article" date="2023" name="PhytoFront">
        <title>Draft Genome Resources of Seven Strains of Tilletia horrida, Causal Agent of Kernel Smut of Rice.</title>
        <authorList>
            <person name="Khanal S."/>
            <person name="Antony Babu S."/>
            <person name="Zhou X.G."/>
        </authorList>
    </citation>
    <scope>NUCLEOTIDE SEQUENCE</scope>
    <source>
        <strain evidence="8">TX6</strain>
    </source>
</reference>
<evidence type="ECO:0000256" key="2">
    <source>
        <dbReference type="ARBA" id="ARBA00022857"/>
    </source>
</evidence>
<dbReference type="SUPFAM" id="SSF48179">
    <property type="entry name" value="6-phosphogluconate dehydrogenase C-terminal domain-like"/>
    <property type="match status" value="1"/>
</dbReference>
<evidence type="ECO:0000313" key="8">
    <source>
        <dbReference type="EMBL" id="KAK0557217.1"/>
    </source>
</evidence>
<feature type="domain" description="Pyrroline-5-carboxylate reductase catalytic N-terminal" evidence="6">
    <location>
        <begin position="155"/>
        <end position="200"/>
    </location>
</feature>
<comment type="catalytic activity">
    <reaction evidence="4">
        <text>L-proline + NADP(+) = (S)-1-pyrroline-5-carboxylate + NADPH + 2 H(+)</text>
        <dbReference type="Rhea" id="RHEA:14109"/>
        <dbReference type="ChEBI" id="CHEBI:15378"/>
        <dbReference type="ChEBI" id="CHEBI:17388"/>
        <dbReference type="ChEBI" id="CHEBI:57783"/>
        <dbReference type="ChEBI" id="CHEBI:58349"/>
        <dbReference type="ChEBI" id="CHEBI:60039"/>
        <dbReference type="EC" id="1.5.1.2"/>
    </reaction>
</comment>
<evidence type="ECO:0000256" key="5">
    <source>
        <dbReference type="SAM" id="MobiDB-lite"/>
    </source>
</evidence>
<keyword evidence="2 4" id="KW-0521">NADP</keyword>